<organism evidence="1 2">
    <name type="scientific">Caerostris extrusa</name>
    <name type="common">Bark spider</name>
    <name type="synonym">Caerostris bankana</name>
    <dbReference type="NCBI Taxonomy" id="172846"/>
    <lineage>
        <taxon>Eukaryota</taxon>
        <taxon>Metazoa</taxon>
        <taxon>Ecdysozoa</taxon>
        <taxon>Arthropoda</taxon>
        <taxon>Chelicerata</taxon>
        <taxon>Arachnida</taxon>
        <taxon>Araneae</taxon>
        <taxon>Araneomorphae</taxon>
        <taxon>Entelegynae</taxon>
        <taxon>Araneoidea</taxon>
        <taxon>Araneidae</taxon>
        <taxon>Caerostris</taxon>
    </lineage>
</organism>
<dbReference type="EMBL" id="BPLR01005613">
    <property type="protein sequence ID" value="GIY03700.1"/>
    <property type="molecule type" value="Genomic_DNA"/>
</dbReference>
<comment type="caution">
    <text evidence="1">The sequence shown here is derived from an EMBL/GenBank/DDBJ whole genome shotgun (WGS) entry which is preliminary data.</text>
</comment>
<proteinExistence type="predicted"/>
<sequence length="183" mass="21911">MLTKKLLSDLKEDEFARAYRVFICNGDFVSVLNHVAEELGYMLDFQWVDYVKKTLEIEQEIRWLELFKVFKINFVEDIQDLKDHMKHFSKRHDNSVVFDLNGVLDGFLHFVWLKRCHTSFPSLSNRNRAGGSQFIQDLSLDEKEATYEVHEEFWKTVDKIIPKSLLWESVFELLETYRQFIFS</sequence>
<evidence type="ECO:0000313" key="2">
    <source>
        <dbReference type="Proteomes" id="UP001054945"/>
    </source>
</evidence>
<gene>
    <name evidence="1" type="primary">AVEN_105268_1</name>
    <name evidence="1" type="ORF">CEXT_1991</name>
</gene>
<name>A0AAV4Q3X7_CAEEX</name>
<protein>
    <submittedName>
        <fullName evidence="1">Uncharacterized protein</fullName>
    </submittedName>
</protein>
<accession>A0AAV4Q3X7</accession>
<dbReference type="AlphaFoldDB" id="A0AAV4Q3X7"/>
<keyword evidence="2" id="KW-1185">Reference proteome</keyword>
<dbReference type="Proteomes" id="UP001054945">
    <property type="component" value="Unassembled WGS sequence"/>
</dbReference>
<evidence type="ECO:0000313" key="1">
    <source>
        <dbReference type="EMBL" id="GIY03700.1"/>
    </source>
</evidence>
<reference evidence="1 2" key="1">
    <citation type="submission" date="2021-06" db="EMBL/GenBank/DDBJ databases">
        <title>Caerostris extrusa draft genome.</title>
        <authorList>
            <person name="Kono N."/>
            <person name="Arakawa K."/>
        </authorList>
    </citation>
    <scope>NUCLEOTIDE SEQUENCE [LARGE SCALE GENOMIC DNA]</scope>
</reference>